<evidence type="ECO:0000256" key="1">
    <source>
        <dbReference type="SAM" id="SignalP"/>
    </source>
</evidence>
<proteinExistence type="predicted"/>
<reference evidence="2 3" key="1">
    <citation type="submission" date="2019-02" db="EMBL/GenBank/DDBJ databases">
        <title>Bacterial novel species Emticicia sp. 17J42-9 isolated from soil.</title>
        <authorList>
            <person name="Jung H.-Y."/>
        </authorList>
    </citation>
    <scope>NUCLEOTIDE SEQUENCE [LARGE SCALE GENOMIC DNA]</scope>
    <source>
        <strain evidence="2 3">17J42-9</strain>
    </source>
</reference>
<dbReference type="RefSeq" id="WP_130020367.1">
    <property type="nucleotide sequence ID" value="NZ_SEWF01000008.1"/>
</dbReference>
<protein>
    <recommendedName>
        <fullName evidence="4">DUF1496 domain-containing protein</fullName>
    </recommendedName>
</protein>
<keyword evidence="1" id="KW-0732">Signal</keyword>
<dbReference type="EMBL" id="SEWF01000008">
    <property type="protein sequence ID" value="RYU96385.1"/>
    <property type="molecule type" value="Genomic_DNA"/>
</dbReference>
<name>A0A4Q5M2P5_9BACT</name>
<evidence type="ECO:0000313" key="3">
    <source>
        <dbReference type="Proteomes" id="UP000293162"/>
    </source>
</evidence>
<keyword evidence="3" id="KW-1185">Reference proteome</keyword>
<gene>
    <name evidence="2" type="ORF">EWM59_07695</name>
</gene>
<organism evidence="2 3">
    <name type="scientific">Emticicia agri</name>
    <dbReference type="NCBI Taxonomy" id="2492393"/>
    <lineage>
        <taxon>Bacteria</taxon>
        <taxon>Pseudomonadati</taxon>
        <taxon>Bacteroidota</taxon>
        <taxon>Cytophagia</taxon>
        <taxon>Cytophagales</taxon>
        <taxon>Leadbetterellaceae</taxon>
        <taxon>Emticicia</taxon>
    </lineage>
</organism>
<dbReference type="AlphaFoldDB" id="A0A4Q5M2P5"/>
<evidence type="ECO:0008006" key="4">
    <source>
        <dbReference type="Google" id="ProtNLM"/>
    </source>
</evidence>
<feature type="chain" id="PRO_5020448127" description="DUF1496 domain-containing protein" evidence="1">
    <location>
        <begin position="21"/>
        <end position="69"/>
    </location>
</feature>
<evidence type="ECO:0000313" key="2">
    <source>
        <dbReference type="EMBL" id="RYU96385.1"/>
    </source>
</evidence>
<comment type="caution">
    <text evidence="2">The sequence shown here is derived from an EMBL/GenBank/DDBJ whole genome shotgun (WGS) entry which is preliminary data.</text>
</comment>
<accession>A0A4Q5M2P5</accession>
<dbReference type="Proteomes" id="UP000293162">
    <property type="component" value="Unassembled WGS sequence"/>
</dbReference>
<sequence>MKKIAVLFLISIISSSGAFAKSAKPTLTKKASFVAGCTSYPVYRGKVVIGDDLVCVDKDGKTTVIRTRY</sequence>
<feature type="signal peptide" evidence="1">
    <location>
        <begin position="1"/>
        <end position="20"/>
    </location>
</feature>